<keyword evidence="8" id="KW-0509">mRNA transport</keyword>
<dbReference type="PROSITE" id="PS51309">
    <property type="entry name" value="PABC"/>
    <property type="match status" value="1"/>
</dbReference>
<evidence type="ECO:0000256" key="2">
    <source>
        <dbReference type="ARBA" id="ARBA00004496"/>
    </source>
</evidence>
<dbReference type="InterPro" id="IPR012677">
    <property type="entry name" value="Nucleotide-bd_a/b_plait_sf"/>
</dbReference>
<evidence type="ECO:0000256" key="5">
    <source>
        <dbReference type="ARBA" id="ARBA00022490"/>
    </source>
</evidence>
<gene>
    <name evidence="19" type="ORF">EX30DRAFT_355636</name>
</gene>
<organism evidence="19 20">
    <name type="scientific">Ascodesmis nigricans</name>
    <dbReference type="NCBI Taxonomy" id="341454"/>
    <lineage>
        <taxon>Eukaryota</taxon>
        <taxon>Fungi</taxon>
        <taxon>Dikarya</taxon>
        <taxon>Ascomycota</taxon>
        <taxon>Pezizomycotina</taxon>
        <taxon>Pezizomycetes</taxon>
        <taxon>Pezizales</taxon>
        <taxon>Ascodesmidaceae</taxon>
        <taxon>Ascodesmis</taxon>
    </lineage>
</organism>
<evidence type="ECO:0000256" key="9">
    <source>
        <dbReference type="ARBA" id="ARBA00022845"/>
    </source>
</evidence>
<feature type="coiled-coil region" evidence="15">
    <location>
        <begin position="278"/>
        <end position="305"/>
    </location>
</feature>
<dbReference type="PANTHER" id="PTHR24012">
    <property type="entry name" value="RNA BINDING PROTEIN"/>
    <property type="match status" value="1"/>
</dbReference>
<keyword evidence="6" id="KW-0507">mRNA processing</keyword>
<comment type="similarity">
    <text evidence="3 14">Belongs to the polyadenylate-binding protein type-1 family.</text>
</comment>
<evidence type="ECO:0000259" key="17">
    <source>
        <dbReference type="PROSITE" id="PS50102"/>
    </source>
</evidence>
<keyword evidence="9" id="KW-0810">Translation regulation</keyword>
<dbReference type="SMART" id="SM00361">
    <property type="entry name" value="RRM_1"/>
    <property type="match status" value="3"/>
</dbReference>
<dbReference type="GO" id="GO:0010494">
    <property type="term" value="C:cytoplasmic stress granule"/>
    <property type="evidence" value="ECO:0007669"/>
    <property type="project" value="UniProtKB-ARBA"/>
</dbReference>
<accession>A0A4S2MSY4</accession>
<dbReference type="FunFam" id="3.30.70.330:FF:000520">
    <property type="entry name" value="Polyadenylate-binding protein"/>
    <property type="match status" value="1"/>
</dbReference>
<dbReference type="CDD" id="cd12380">
    <property type="entry name" value="RRM3_I_PABPs"/>
    <property type="match status" value="1"/>
</dbReference>
<evidence type="ECO:0000256" key="6">
    <source>
        <dbReference type="ARBA" id="ARBA00022664"/>
    </source>
</evidence>
<feature type="domain" description="RRM" evidence="17">
    <location>
        <begin position="113"/>
        <end position="190"/>
    </location>
</feature>
<dbReference type="Gene3D" id="3.30.70.330">
    <property type="match status" value="4"/>
</dbReference>
<keyword evidence="7" id="KW-0677">Repeat</keyword>
<protein>
    <recommendedName>
        <fullName evidence="14">Polyadenylate-binding protein</fullName>
        <shortName evidence="14">PABP</shortName>
    </recommendedName>
</protein>
<feature type="region of interest" description="Disordered" evidence="16">
    <location>
        <begin position="584"/>
        <end position="610"/>
    </location>
</feature>
<dbReference type="AlphaFoldDB" id="A0A4S2MSY4"/>
<evidence type="ECO:0000256" key="16">
    <source>
        <dbReference type="SAM" id="MobiDB-lite"/>
    </source>
</evidence>
<evidence type="ECO:0000256" key="1">
    <source>
        <dbReference type="ARBA" id="ARBA00004123"/>
    </source>
</evidence>
<dbReference type="InterPro" id="IPR035979">
    <property type="entry name" value="RBD_domain_sf"/>
</dbReference>
<dbReference type="InterPro" id="IPR003954">
    <property type="entry name" value="RRM_euk-type"/>
</dbReference>
<dbReference type="Proteomes" id="UP000298138">
    <property type="component" value="Unassembled WGS sequence"/>
</dbReference>
<evidence type="ECO:0000259" key="18">
    <source>
        <dbReference type="PROSITE" id="PS51309"/>
    </source>
</evidence>
<dbReference type="Gene3D" id="1.10.1900.10">
    <property type="entry name" value="c-terminal domain of poly(a) binding protein"/>
    <property type="match status" value="1"/>
</dbReference>
<dbReference type="InterPro" id="IPR002004">
    <property type="entry name" value="PABP_HYD_C"/>
</dbReference>
<dbReference type="STRING" id="341454.A0A4S2MSY4"/>
<dbReference type="EMBL" id="ML220130">
    <property type="protein sequence ID" value="TGZ79581.1"/>
    <property type="molecule type" value="Genomic_DNA"/>
</dbReference>
<comment type="function">
    <text evidence="12">Binds the poly(A) tail of mRNA. Appears to be an important mediator of the multiple roles of the poly(A) tail in mRNA biogenesis, stability and translation. In the nucleus, involved in both mRNA cleavage and polyadenylation. Is also required for efficient mRNA export to the cytoplasm. Acts in concert with a poly(A)-specific nuclease (PAN) to affect poly(A) tail shortening, which may occur concomitantly with either nucleocytoplasmic mRNA transport or translational initiation. In the cytoplasm, stimulates translation initiation and regulates mRNA decay through translation termination-coupled poly(A) shortening, probably mediated by PAN.</text>
</comment>
<dbReference type="InterPro" id="IPR000504">
    <property type="entry name" value="RRM_dom"/>
</dbReference>
<evidence type="ECO:0000256" key="4">
    <source>
        <dbReference type="ARBA" id="ARBA00022448"/>
    </source>
</evidence>
<evidence type="ECO:0000256" key="14">
    <source>
        <dbReference type="RuleBase" id="RU362004"/>
    </source>
</evidence>
<dbReference type="FunFam" id="3.30.70.330:FF:000355">
    <property type="entry name" value="Polyadenylate-binding protein"/>
    <property type="match status" value="1"/>
</dbReference>
<sequence length="735" mass="80514">MSSAEVAASNGSQQQAGQPAQHQSASLYVGELDPSVTEAMLFELFSSIGSVASIRVCRDAVTRRSLGYAYVNYNNTPDGERALEELNYTAIKGKPCRIMWSQRDPALRKTGQGNVFIKNLDTAIDNKALHDTFSAFGNILSCKVAQDEFGNSRGYGFVHYETAEAAQNAIKHVNGMLLNDKKVYVGPHIPKKDRQSKFDEMKANFTNVYVKNIDHNVNDDEFRELFSKFGNITSASIARDENGQSRGFGFVNFAEHKSAAEAVEKLHESDFHGQTLYVSRAQKKHEREEELRKQYEAARVEKQSKYQGVNLYIKNLDDEIDDERLRKEFSPFGTITSAKVMREELPKEEPEAEKQDEKKEEKKEDGEKKDGEKKEGEKKEGEKEEKEEKKETKSKRLGKSKGFGFVCFSTPEEASKAVTEMNQRMVCGKPLYVALAQRKDVRKSQLEASIQARNQIRMQQAAAQGGMPPGYMPAPMYFAPGQQPGFLPGPGGRGMPFPQPGMMPMQGPGGRPFPQQGRGGPQGPIPQGMPPQMYGPPQMGPGGPGYPPYNPMMPQQVPGGRGRGGMPPQGMPIPPQGMMPQMGPRGPMPPVGGRPSPQGPHAQARGPIPQAQNVPVPSVPGFDNAGYAHAPEHIRKQMLGEALYPKIQKINSELAGKITGMLLEMENSELLTLIENDEALDIKVREALTVYDEYLKTRGDNAEGAAPEAGNTETPATSAPAAAAGATESKPEASA</sequence>
<evidence type="ECO:0000256" key="12">
    <source>
        <dbReference type="ARBA" id="ARBA00024761"/>
    </source>
</evidence>
<keyword evidence="20" id="KW-1185">Reference proteome</keyword>
<dbReference type="PROSITE" id="PS50102">
    <property type="entry name" value="RRM"/>
    <property type="match status" value="4"/>
</dbReference>
<dbReference type="InterPro" id="IPR034364">
    <property type="entry name" value="PABP_RRM1"/>
</dbReference>
<evidence type="ECO:0000256" key="11">
    <source>
        <dbReference type="ARBA" id="ARBA00023242"/>
    </source>
</evidence>
<dbReference type="SUPFAM" id="SSF54928">
    <property type="entry name" value="RNA-binding domain, RBD"/>
    <property type="match status" value="3"/>
</dbReference>
<feature type="compositionally biased region" description="Basic and acidic residues" evidence="16">
    <location>
        <begin position="340"/>
        <end position="391"/>
    </location>
</feature>
<keyword evidence="10 13" id="KW-0694">RNA-binding</keyword>
<feature type="region of interest" description="Disordered" evidence="16">
    <location>
        <begin position="337"/>
        <end position="395"/>
    </location>
</feature>
<dbReference type="NCBIfam" id="TIGR01628">
    <property type="entry name" value="PABP-1234"/>
    <property type="match status" value="1"/>
</dbReference>
<comment type="subcellular location">
    <subcellularLocation>
        <location evidence="2 14">Cytoplasm</location>
    </subcellularLocation>
    <subcellularLocation>
        <location evidence="1">Nucleus</location>
    </subcellularLocation>
</comment>
<proteinExistence type="inferred from homology"/>
<dbReference type="GO" id="GO:0051028">
    <property type="term" value="P:mRNA transport"/>
    <property type="evidence" value="ECO:0007669"/>
    <property type="project" value="UniProtKB-KW"/>
</dbReference>
<feature type="domain" description="RRM" evidence="17">
    <location>
        <begin position="25"/>
        <end position="103"/>
    </location>
</feature>
<reference evidence="19 20" key="1">
    <citation type="submission" date="2019-04" db="EMBL/GenBank/DDBJ databases">
        <title>Comparative genomics and transcriptomics to analyze fruiting body development in filamentous ascomycetes.</title>
        <authorList>
            <consortium name="DOE Joint Genome Institute"/>
            <person name="Lutkenhaus R."/>
            <person name="Traeger S."/>
            <person name="Breuer J."/>
            <person name="Kuo A."/>
            <person name="Lipzen A."/>
            <person name="Pangilinan J."/>
            <person name="Dilworth D."/>
            <person name="Sandor L."/>
            <person name="Poggeler S."/>
            <person name="Barry K."/>
            <person name="Grigoriev I.V."/>
            <person name="Nowrousian M."/>
        </authorList>
    </citation>
    <scope>NUCLEOTIDE SEQUENCE [LARGE SCALE GENOMIC DNA]</scope>
    <source>
        <strain evidence="19 20">CBS 389.68</strain>
    </source>
</reference>
<dbReference type="GO" id="GO:0006417">
    <property type="term" value="P:regulation of translation"/>
    <property type="evidence" value="ECO:0007669"/>
    <property type="project" value="UniProtKB-KW"/>
</dbReference>
<feature type="domain" description="RRM" evidence="17">
    <location>
        <begin position="206"/>
        <end position="283"/>
    </location>
</feature>
<dbReference type="SMART" id="SM00517">
    <property type="entry name" value="PolyA"/>
    <property type="match status" value="1"/>
</dbReference>
<feature type="compositionally biased region" description="Low complexity" evidence="16">
    <location>
        <begin position="712"/>
        <end position="735"/>
    </location>
</feature>
<evidence type="ECO:0000256" key="10">
    <source>
        <dbReference type="ARBA" id="ARBA00022884"/>
    </source>
</evidence>
<keyword evidence="5 14" id="KW-0963">Cytoplasm</keyword>
<evidence type="ECO:0000256" key="3">
    <source>
        <dbReference type="ARBA" id="ARBA00008557"/>
    </source>
</evidence>
<dbReference type="InParanoid" id="A0A4S2MSY4"/>
<feature type="domain" description="RRM" evidence="17">
    <location>
        <begin position="309"/>
        <end position="438"/>
    </location>
</feature>
<feature type="region of interest" description="Disordered" evidence="16">
    <location>
        <begin position="508"/>
        <end position="531"/>
    </location>
</feature>
<dbReference type="FunCoup" id="A0A4S2MSY4">
    <property type="interactions" value="1262"/>
</dbReference>
<feature type="domain" description="PABC" evidence="18">
    <location>
        <begin position="619"/>
        <end position="696"/>
    </location>
</feature>
<dbReference type="FunFam" id="3.30.70.330:FF:000003">
    <property type="entry name" value="Polyadenylate-binding protein"/>
    <property type="match status" value="1"/>
</dbReference>
<keyword evidence="4" id="KW-0813">Transport</keyword>
<dbReference type="GO" id="GO:0005634">
    <property type="term" value="C:nucleus"/>
    <property type="evidence" value="ECO:0007669"/>
    <property type="project" value="UniProtKB-SubCell"/>
</dbReference>
<evidence type="ECO:0000313" key="19">
    <source>
        <dbReference type="EMBL" id="TGZ79581.1"/>
    </source>
</evidence>
<dbReference type="SUPFAM" id="SSF63570">
    <property type="entry name" value="PABC (PABP) domain"/>
    <property type="match status" value="1"/>
</dbReference>
<feature type="region of interest" description="Disordered" evidence="16">
    <location>
        <begin position="1"/>
        <end position="22"/>
    </location>
</feature>
<evidence type="ECO:0000256" key="7">
    <source>
        <dbReference type="ARBA" id="ARBA00022737"/>
    </source>
</evidence>
<dbReference type="InterPro" id="IPR006515">
    <property type="entry name" value="PABP_1234"/>
</dbReference>
<dbReference type="CDD" id="cd12379">
    <property type="entry name" value="RRM2_I_PABPs"/>
    <property type="match status" value="1"/>
</dbReference>
<dbReference type="CDD" id="cd12378">
    <property type="entry name" value="RRM1_I_PABPs"/>
    <property type="match status" value="1"/>
</dbReference>
<keyword evidence="11" id="KW-0539">Nucleus</keyword>
<dbReference type="SMART" id="SM00360">
    <property type="entry name" value="RRM"/>
    <property type="match status" value="4"/>
</dbReference>
<dbReference type="InterPro" id="IPR036053">
    <property type="entry name" value="PABP-dom"/>
</dbReference>
<dbReference type="OrthoDB" id="19742at2759"/>
<dbReference type="GO" id="GO:0006397">
    <property type="term" value="P:mRNA processing"/>
    <property type="evidence" value="ECO:0007669"/>
    <property type="project" value="UniProtKB-KW"/>
</dbReference>
<feature type="region of interest" description="Disordered" evidence="16">
    <location>
        <begin position="700"/>
        <end position="735"/>
    </location>
</feature>
<evidence type="ECO:0000313" key="20">
    <source>
        <dbReference type="Proteomes" id="UP000298138"/>
    </source>
</evidence>
<dbReference type="CDD" id="cd12381">
    <property type="entry name" value="RRM4_I_PABPs"/>
    <property type="match status" value="1"/>
</dbReference>
<dbReference type="Pfam" id="PF00076">
    <property type="entry name" value="RRM_1"/>
    <property type="match status" value="5"/>
</dbReference>
<evidence type="ECO:0000256" key="15">
    <source>
        <dbReference type="SAM" id="Coils"/>
    </source>
</evidence>
<keyword evidence="15" id="KW-0175">Coiled coil</keyword>
<dbReference type="GO" id="GO:0003723">
    <property type="term" value="F:RNA binding"/>
    <property type="evidence" value="ECO:0007669"/>
    <property type="project" value="UniProtKB-UniRule"/>
</dbReference>
<name>A0A4S2MSY4_9PEZI</name>
<dbReference type="InterPro" id="IPR045305">
    <property type="entry name" value="RRM2_I_PABPs"/>
</dbReference>
<evidence type="ECO:0000256" key="13">
    <source>
        <dbReference type="PROSITE-ProRule" id="PRU00176"/>
    </source>
</evidence>
<feature type="compositionally biased region" description="Low complexity" evidence="16">
    <location>
        <begin position="7"/>
        <end position="22"/>
    </location>
</feature>
<dbReference type="Pfam" id="PF00658">
    <property type="entry name" value="MLLE"/>
    <property type="match status" value="1"/>
</dbReference>
<evidence type="ECO:0000256" key="8">
    <source>
        <dbReference type="ARBA" id="ARBA00022816"/>
    </source>
</evidence>